<feature type="domain" description="Alcohol dehydrogenase iron-type/glycerol dehydrogenase GldA" evidence="4">
    <location>
        <begin position="16"/>
        <end position="180"/>
    </location>
</feature>
<evidence type="ECO:0000256" key="1">
    <source>
        <dbReference type="ARBA" id="ARBA00007358"/>
    </source>
</evidence>
<dbReference type="OrthoDB" id="9815791at2"/>
<proteinExistence type="inferred from homology"/>
<dbReference type="PANTHER" id="PTHR11496">
    <property type="entry name" value="ALCOHOL DEHYDROGENASE"/>
    <property type="match status" value="1"/>
</dbReference>
<evidence type="ECO:0000259" key="4">
    <source>
        <dbReference type="Pfam" id="PF00465"/>
    </source>
</evidence>
<dbReference type="GO" id="GO:0046872">
    <property type="term" value="F:metal ion binding"/>
    <property type="evidence" value="ECO:0007669"/>
    <property type="project" value="InterPro"/>
</dbReference>
<evidence type="ECO:0000313" key="6">
    <source>
        <dbReference type="EMBL" id="EFQ24310.1"/>
    </source>
</evidence>
<gene>
    <name evidence="6" type="ORF">Apau_1896</name>
</gene>
<dbReference type="EMBL" id="CM001022">
    <property type="protein sequence ID" value="EFQ24310.1"/>
    <property type="molecule type" value="Genomic_DNA"/>
</dbReference>
<sequence>MVGVGGCRYYIPSLNLLGAGCVGEIRREARILGGKRALVVASRGEVGEAQAAQIGELLREGGVDSVSFCEAVPNPTVDVAVRGAEAFLAGDCDLLVAVGGGSAIDSAKAVGILVSNGGNLRDYEGYGRVAVPLPRLVAISTTAGTGSEVTQFAVVSDDRDHSKFTITDWRLTPCVSVNDPEMMLSMPPSLTAATGMDALTHGVEALLSTGATPITDGKAFKAVQLIRRNLPRAVQKGEDLEAREGMCYGSFLAGTAFNNAGLGLTHAMAHPLGGLYNLPHGLCNALLLPHVARFNLDASPLKMGEVALALGVGKGWHSERENGEAAVRDLFALAREVGIPSGLSSVGVRAEDLPGLAEEAMREAIGATNPRPYTREQVLALYREAL</sequence>
<dbReference type="Pfam" id="PF00465">
    <property type="entry name" value="Fe-ADH"/>
    <property type="match status" value="1"/>
</dbReference>
<keyword evidence="7" id="KW-1185">Reference proteome</keyword>
<dbReference type="Pfam" id="PF25137">
    <property type="entry name" value="ADH_Fe_C"/>
    <property type="match status" value="1"/>
</dbReference>
<dbReference type="eggNOG" id="COG1454">
    <property type="taxonomic scope" value="Bacteria"/>
</dbReference>
<dbReference type="PROSITE" id="PS00060">
    <property type="entry name" value="ADH_IRON_2"/>
    <property type="match status" value="1"/>
</dbReference>
<dbReference type="FunFam" id="1.20.1090.10:FF:000001">
    <property type="entry name" value="Aldehyde-alcohol dehydrogenase"/>
    <property type="match status" value="1"/>
</dbReference>
<dbReference type="Gene3D" id="3.40.50.1970">
    <property type="match status" value="1"/>
</dbReference>
<evidence type="ECO:0000313" key="7">
    <source>
        <dbReference type="Proteomes" id="UP000005096"/>
    </source>
</evidence>
<evidence type="ECO:0000256" key="2">
    <source>
        <dbReference type="ARBA" id="ARBA00023002"/>
    </source>
</evidence>
<dbReference type="PANTHER" id="PTHR11496:SF102">
    <property type="entry name" value="ALCOHOL DEHYDROGENASE 4"/>
    <property type="match status" value="1"/>
</dbReference>
<dbReference type="HOGENOM" id="CLU_007207_0_0_0"/>
<evidence type="ECO:0000256" key="3">
    <source>
        <dbReference type="ARBA" id="ARBA00023027"/>
    </source>
</evidence>
<dbReference type="AlphaFoldDB" id="E3CWF5"/>
<keyword evidence="3" id="KW-0520">NAD</keyword>
<dbReference type="GO" id="GO:0004022">
    <property type="term" value="F:alcohol dehydrogenase (NAD+) activity"/>
    <property type="evidence" value="ECO:0007669"/>
    <property type="project" value="TreeGrafter"/>
</dbReference>
<dbReference type="RefSeq" id="WP_006301543.1">
    <property type="nucleotide sequence ID" value="NZ_CM001022.1"/>
</dbReference>
<name>E3CWF5_9BACT</name>
<comment type="similarity">
    <text evidence="1">Belongs to the iron-containing alcohol dehydrogenase family.</text>
</comment>
<dbReference type="FunFam" id="3.40.50.1970:FF:000003">
    <property type="entry name" value="Alcohol dehydrogenase, iron-containing"/>
    <property type="match status" value="1"/>
</dbReference>
<accession>E3CWF5</accession>
<evidence type="ECO:0000259" key="5">
    <source>
        <dbReference type="Pfam" id="PF25137"/>
    </source>
</evidence>
<feature type="domain" description="Fe-containing alcohol dehydrogenase-like C-terminal" evidence="5">
    <location>
        <begin position="191"/>
        <end position="385"/>
    </location>
</feature>
<dbReference type="InterPro" id="IPR039697">
    <property type="entry name" value="Alcohol_dehydrogenase_Fe"/>
</dbReference>
<dbReference type="STRING" id="584708.Apau_1896"/>
<dbReference type="Gene3D" id="1.20.1090.10">
    <property type="entry name" value="Dehydroquinate synthase-like - alpha domain"/>
    <property type="match status" value="1"/>
</dbReference>
<protein>
    <submittedName>
        <fullName evidence="6">Iron-containing alcohol dehydrogenase</fullName>
    </submittedName>
</protein>
<dbReference type="PaxDb" id="584708-Apau_1896"/>
<keyword evidence="2" id="KW-0560">Oxidoreductase</keyword>
<dbReference type="CDD" id="cd08188">
    <property type="entry name" value="PDDH"/>
    <property type="match status" value="1"/>
</dbReference>
<dbReference type="InterPro" id="IPR018211">
    <property type="entry name" value="ADH_Fe_CS"/>
</dbReference>
<dbReference type="Proteomes" id="UP000005096">
    <property type="component" value="Chromosome"/>
</dbReference>
<organism evidence="6 7">
    <name type="scientific">Aminomonas paucivorans DSM 12260</name>
    <dbReference type="NCBI Taxonomy" id="584708"/>
    <lineage>
        <taxon>Bacteria</taxon>
        <taxon>Thermotogati</taxon>
        <taxon>Synergistota</taxon>
        <taxon>Synergistia</taxon>
        <taxon>Synergistales</taxon>
        <taxon>Synergistaceae</taxon>
        <taxon>Aminomonas</taxon>
    </lineage>
</organism>
<dbReference type="InterPro" id="IPR056798">
    <property type="entry name" value="ADH_Fe_C"/>
</dbReference>
<dbReference type="InterPro" id="IPR001670">
    <property type="entry name" value="ADH_Fe/GldA"/>
</dbReference>
<reference evidence="6 7" key="1">
    <citation type="journal article" date="2010" name="Stand. Genomic Sci.">
        <title>Non-contiguous finished genome sequence of Aminomonas paucivorans type strain (GLU-3).</title>
        <authorList>
            <person name="Pitluck S."/>
            <person name="Yasawong M."/>
            <person name="Held B."/>
            <person name="Lapidus A."/>
            <person name="Nolan M."/>
            <person name="Copeland A."/>
            <person name="Lucas S."/>
            <person name="Del Rio T.G."/>
            <person name="Tice H."/>
            <person name="Cheng J.F."/>
            <person name="Chertkov O."/>
            <person name="Goodwin L."/>
            <person name="Tapia R."/>
            <person name="Han C."/>
            <person name="Liolios K."/>
            <person name="Ivanova N."/>
            <person name="Mavromatis K."/>
            <person name="Ovchinnikova G."/>
            <person name="Pati A."/>
            <person name="Chen A."/>
            <person name="Palaniappan K."/>
            <person name="Land M."/>
            <person name="Hauser L."/>
            <person name="Chang Y.J."/>
            <person name="Jeffries C.D."/>
            <person name="Pukall R."/>
            <person name="Spring S."/>
            <person name="Rohde M."/>
            <person name="Sikorski J."/>
            <person name="Goker M."/>
            <person name="Woyke T."/>
            <person name="Bristow J."/>
            <person name="Eisen J.A."/>
            <person name="Markowitz V."/>
            <person name="Hugenholtz P."/>
            <person name="Kyrpides N.C."/>
            <person name="Klenk H.P."/>
        </authorList>
    </citation>
    <scope>NUCLEOTIDE SEQUENCE [LARGE SCALE GENOMIC DNA]</scope>
    <source>
        <strain evidence="6 7">DSM 12260</strain>
    </source>
</reference>
<dbReference type="PROSITE" id="PS00913">
    <property type="entry name" value="ADH_IRON_1"/>
    <property type="match status" value="1"/>
</dbReference>
<dbReference type="SUPFAM" id="SSF56796">
    <property type="entry name" value="Dehydroquinate synthase-like"/>
    <property type="match status" value="1"/>
</dbReference>